<sequence>MSTYSDTDEEWQLEGATEVSHEPMHPGFQGDSDHLRQATDREAPGLAAHDDAHSVVSTAPDAELGEDFENVSTEDLDQQIQQLTLQNQQINVDDDSSSAAGHLSRQGLELQVETLRAQNLTLQRELLNLPPQAPALQASAAHSPAPSNPARVDLNPFNPSPATTQRSTSPTPTTTSQASASSGLNAVCPIVDAKSWTASFPAPSSSPPVRPVTHVGSPQAGRGSPVNPMVPSATQAANEPLSTGSSISAPAQRSCLTGPEPGSGPASPRSTLNGPSARGSPMQPSAHPAVAPEELEASQSGAGIRYPTRLDADAVMAAVAQRRKDAEVALIRLQAEQGGLEVRRDEAAQATQRMERILKGLDLAFLFDVTGSMEPWIRQAATKAKQIMDVANQIHPQAVMRMAFVGYRDYGDVQRYEIMDFVEKEGFPALQRFLDGIVAKGGDDSTEDIAGGLKAVTELSWRSSTRLVIHFGDYPCHGKKYHGEEWEQYDRYPVGDPEGLIPEDYLEWLASKRTDYYFAELTPHTAKMANIFQGSFANAANATFHKMNLNRGPEEFMPKVIDSIRSSMAKSSVFGPAAAHPAAEDGSRLQPAIALGTPFGPGTSSLGTATRRRPRTARNLGTD</sequence>
<accession>A0AAW1RT88</accession>
<organism evidence="3 4">
    <name type="scientific">Apatococcus lobatus</name>
    <dbReference type="NCBI Taxonomy" id="904363"/>
    <lineage>
        <taxon>Eukaryota</taxon>
        <taxon>Viridiplantae</taxon>
        <taxon>Chlorophyta</taxon>
        <taxon>core chlorophytes</taxon>
        <taxon>Trebouxiophyceae</taxon>
        <taxon>Chlorellales</taxon>
        <taxon>Chlorellaceae</taxon>
        <taxon>Apatococcus</taxon>
    </lineage>
</organism>
<dbReference type="Proteomes" id="UP001438707">
    <property type="component" value="Unassembled WGS sequence"/>
</dbReference>
<feature type="compositionally biased region" description="Low complexity" evidence="2">
    <location>
        <begin position="160"/>
        <end position="182"/>
    </location>
</feature>
<feature type="region of interest" description="Disordered" evidence="2">
    <location>
        <begin position="595"/>
        <end position="623"/>
    </location>
</feature>
<evidence type="ECO:0000313" key="3">
    <source>
        <dbReference type="EMBL" id="KAK9836571.1"/>
    </source>
</evidence>
<dbReference type="SUPFAM" id="SSF53300">
    <property type="entry name" value="vWA-like"/>
    <property type="match status" value="1"/>
</dbReference>
<evidence type="ECO:0000256" key="2">
    <source>
        <dbReference type="SAM" id="MobiDB-lite"/>
    </source>
</evidence>
<evidence type="ECO:0000313" key="4">
    <source>
        <dbReference type="Proteomes" id="UP001438707"/>
    </source>
</evidence>
<feature type="compositionally biased region" description="Acidic residues" evidence="2">
    <location>
        <begin position="1"/>
        <end position="12"/>
    </location>
</feature>
<feature type="region of interest" description="Disordered" evidence="2">
    <location>
        <begin position="1"/>
        <end position="53"/>
    </location>
</feature>
<name>A0AAW1RT88_9CHLO</name>
<dbReference type="Gene3D" id="3.40.50.410">
    <property type="entry name" value="von Willebrand factor, type A domain"/>
    <property type="match status" value="1"/>
</dbReference>
<feature type="region of interest" description="Disordered" evidence="2">
    <location>
        <begin position="200"/>
        <end position="300"/>
    </location>
</feature>
<dbReference type="AlphaFoldDB" id="A0AAW1RT88"/>
<dbReference type="PANTHER" id="PTHR47763:SF4">
    <property type="entry name" value="ALPHA-PROTEIN KINASE VWKA"/>
    <property type="match status" value="1"/>
</dbReference>
<feature type="compositionally biased region" description="Low complexity" evidence="2">
    <location>
        <begin position="135"/>
        <end position="150"/>
    </location>
</feature>
<keyword evidence="4" id="KW-1185">Reference proteome</keyword>
<keyword evidence="1" id="KW-0175">Coiled coil</keyword>
<comment type="caution">
    <text evidence="3">The sequence shown here is derived from an EMBL/GenBank/DDBJ whole genome shotgun (WGS) entry which is preliminary data.</text>
</comment>
<dbReference type="EMBL" id="JALJOS010000007">
    <property type="protein sequence ID" value="KAK9836571.1"/>
    <property type="molecule type" value="Genomic_DNA"/>
</dbReference>
<evidence type="ECO:0008006" key="5">
    <source>
        <dbReference type="Google" id="ProtNLM"/>
    </source>
</evidence>
<gene>
    <name evidence="3" type="ORF">WJX74_003293</name>
</gene>
<reference evidence="3 4" key="1">
    <citation type="journal article" date="2024" name="Nat. Commun.">
        <title>Phylogenomics reveals the evolutionary origins of lichenization in chlorophyte algae.</title>
        <authorList>
            <person name="Puginier C."/>
            <person name="Libourel C."/>
            <person name="Otte J."/>
            <person name="Skaloud P."/>
            <person name="Haon M."/>
            <person name="Grisel S."/>
            <person name="Petersen M."/>
            <person name="Berrin J.G."/>
            <person name="Delaux P.M."/>
            <person name="Dal Grande F."/>
            <person name="Keller J."/>
        </authorList>
    </citation>
    <scope>NUCLEOTIDE SEQUENCE [LARGE SCALE GENOMIC DNA]</scope>
    <source>
        <strain evidence="3 4">SAG 2145</strain>
    </source>
</reference>
<feature type="compositionally biased region" description="Polar residues" evidence="2">
    <location>
        <begin position="232"/>
        <end position="255"/>
    </location>
</feature>
<dbReference type="InterPro" id="IPR052969">
    <property type="entry name" value="Thr-specific_kinase-like"/>
</dbReference>
<feature type="coiled-coil region" evidence="1">
    <location>
        <begin position="73"/>
        <end position="125"/>
    </location>
</feature>
<dbReference type="CDD" id="cd00198">
    <property type="entry name" value="vWFA"/>
    <property type="match status" value="1"/>
</dbReference>
<evidence type="ECO:0000256" key="1">
    <source>
        <dbReference type="SAM" id="Coils"/>
    </source>
</evidence>
<dbReference type="PANTHER" id="PTHR47763">
    <property type="entry name" value="ALPHA-PROTEIN KINASE VWKA"/>
    <property type="match status" value="1"/>
</dbReference>
<proteinExistence type="predicted"/>
<feature type="region of interest" description="Disordered" evidence="2">
    <location>
        <begin position="135"/>
        <end position="182"/>
    </location>
</feature>
<protein>
    <recommendedName>
        <fullName evidence="5">VWFA domain-containing protein</fullName>
    </recommendedName>
</protein>
<feature type="compositionally biased region" description="Basic and acidic residues" evidence="2">
    <location>
        <begin position="31"/>
        <end position="53"/>
    </location>
</feature>
<dbReference type="InterPro" id="IPR036465">
    <property type="entry name" value="vWFA_dom_sf"/>
</dbReference>